<feature type="compositionally biased region" description="Polar residues" evidence="1">
    <location>
        <begin position="178"/>
        <end position="187"/>
    </location>
</feature>
<dbReference type="EMBL" id="MCFF01000041">
    <property type="protein sequence ID" value="ORZ07510.1"/>
    <property type="molecule type" value="Genomic_DNA"/>
</dbReference>
<reference evidence="2 3" key="1">
    <citation type="submission" date="2016-07" db="EMBL/GenBank/DDBJ databases">
        <title>Pervasive Adenine N6-methylation of Active Genes in Fungi.</title>
        <authorList>
            <consortium name="DOE Joint Genome Institute"/>
            <person name="Mondo S.J."/>
            <person name="Dannebaum R.O."/>
            <person name="Kuo R.C."/>
            <person name="Labutti K."/>
            <person name="Haridas S."/>
            <person name="Kuo A."/>
            <person name="Salamov A."/>
            <person name="Ahrendt S.R."/>
            <person name="Lipzen A."/>
            <person name="Sullivan W."/>
            <person name="Andreopoulos W.B."/>
            <person name="Clum A."/>
            <person name="Lindquist E."/>
            <person name="Daum C."/>
            <person name="Ramamoorthy G.K."/>
            <person name="Gryganskyi A."/>
            <person name="Culley D."/>
            <person name="Magnuson J.K."/>
            <person name="James T.Y."/>
            <person name="O'Malley M.A."/>
            <person name="Stajich J.E."/>
            <person name="Spatafora J.W."/>
            <person name="Visel A."/>
            <person name="Grigoriev I.V."/>
        </authorList>
    </citation>
    <scope>NUCLEOTIDE SEQUENCE [LARGE SCALE GENOMIC DNA]</scope>
    <source>
        <strain evidence="2 3">NRRL 3116</strain>
    </source>
</reference>
<gene>
    <name evidence="2" type="ORF">BCR41DRAFT_373598</name>
</gene>
<feature type="compositionally biased region" description="Polar residues" evidence="1">
    <location>
        <begin position="125"/>
        <end position="146"/>
    </location>
</feature>
<name>A0A1Y2GD45_9FUNG</name>
<dbReference type="InParanoid" id="A0A1Y2GD45"/>
<feature type="region of interest" description="Disordered" evidence="1">
    <location>
        <begin position="125"/>
        <end position="224"/>
    </location>
</feature>
<evidence type="ECO:0000313" key="3">
    <source>
        <dbReference type="Proteomes" id="UP000193648"/>
    </source>
</evidence>
<sequence length="324" mass="36547">MPAKTNWRARQKVEGKVFYSIQNLENIFVYDFLARVTRLFALPAVKQTTQDAPRGGPSTCMQCYAIVYFISSLSAKHIRIATKGTIASKIAVLDLITSNPGLINATPTNASNPSTKLLRDLYPQPSDTHNAQAGNRNDTTFESGINYNIDDDGVNPDLEVGGMYTDNNGDHEIGDINGLSTASSTPYRQWKRELSNAESLRSPSSRKRPRGTNERKKPPSLHSDLTLQCTVHEWKFFSHFHLVEESIESKLELEEQHLNLEQEISIQRPELEKQRMENDGQRFHKELDAKFTMQVAQLMQTGMDKGFSVEQTYIAKVGVPIFPE</sequence>
<organism evidence="2 3">
    <name type="scientific">Lobosporangium transversale</name>
    <dbReference type="NCBI Taxonomy" id="64571"/>
    <lineage>
        <taxon>Eukaryota</taxon>
        <taxon>Fungi</taxon>
        <taxon>Fungi incertae sedis</taxon>
        <taxon>Mucoromycota</taxon>
        <taxon>Mortierellomycotina</taxon>
        <taxon>Mortierellomycetes</taxon>
        <taxon>Mortierellales</taxon>
        <taxon>Mortierellaceae</taxon>
        <taxon>Lobosporangium</taxon>
    </lineage>
</organism>
<accession>A0A1Y2GD45</accession>
<comment type="caution">
    <text evidence="2">The sequence shown here is derived from an EMBL/GenBank/DDBJ whole genome shotgun (WGS) entry which is preliminary data.</text>
</comment>
<dbReference type="GeneID" id="33568642"/>
<protein>
    <submittedName>
        <fullName evidence="2">Uncharacterized protein</fullName>
    </submittedName>
</protein>
<evidence type="ECO:0000313" key="2">
    <source>
        <dbReference type="EMBL" id="ORZ07510.1"/>
    </source>
</evidence>
<dbReference type="Proteomes" id="UP000193648">
    <property type="component" value="Unassembled WGS sequence"/>
</dbReference>
<dbReference type="RefSeq" id="XP_021878017.1">
    <property type="nucleotide sequence ID" value="XM_022026799.1"/>
</dbReference>
<dbReference type="AlphaFoldDB" id="A0A1Y2GD45"/>
<proteinExistence type="predicted"/>
<keyword evidence="3" id="KW-1185">Reference proteome</keyword>
<evidence type="ECO:0000256" key="1">
    <source>
        <dbReference type="SAM" id="MobiDB-lite"/>
    </source>
</evidence>